<keyword evidence="3" id="KW-1185">Reference proteome</keyword>
<reference evidence="3" key="1">
    <citation type="journal article" date="2019" name="Int. J. Syst. Evol. Microbiol.">
        <title>The Global Catalogue of Microorganisms (GCM) 10K type strain sequencing project: providing services to taxonomists for standard genome sequencing and annotation.</title>
        <authorList>
            <consortium name="The Broad Institute Genomics Platform"/>
            <consortium name="The Broad Institute Genome Sequencing Center for Infectious Disease"/>
            <person name="Wu L."/>
            <person name="Ma J."/>
        </authorList>
    </citation>
    <scope>NUCLEOTIDE SEQUENCE [LARGE SCALE GENOMIC DNA]</scope>
    <source>
        <strain evidence="3">CGMCC 1.19032</strain>
    </source>
</reference>
<dbReference type="InterPro" id="IPR029064">
    <property type="entry name" value="Ribosomal_eL30-like_sf"/>
</dbReference>
<evidence type="ECO:0000256" key="1">
    <source>
        <dbReference type="SAM" id="MobiDB-lite"/>
    </source>
</evidence>
<dbReference type="PIRSF" id="PIRSF034303">
    <property type="entry name" value="DUF1694"/>
    <property type="match status" value="1"/>
</dbReference>
<accession>A0ABV9MVU2</accession>
<dbReference type="Pfam" id="PF07997">
    <property type="entry name" value="DUF1694"/>
    <property type="match status" value="1"/>
</dbReference>
<dbReference type="RefSeq" id="WP_204653342.1">
    <property type="nucleotide sequence ID" value="NZ_JAFBFD010000008.1"/>
</dbReference>
<evidence type="ECO:0000313" key="3">
    <source>
        <dbReference type="Proteomes" id="UP001595969"/>
    </source>
</evidence>
<sequence length="153" mass="17562">MPENLQQRLEQSTSGTPMVNPDEQRKYLGTFRERCYLSMTIGQMKQKKLQEAFSRLSLNYPKASILINGCLAPLIQSTYIQIASKNQIPFTIVTTNQNCENERIGLLIVANEAVNEKEIDIEKLLTPPENKQTVTLNKEHAPEAKKSFWKKFF</sequence>
<dbReference type="EMBL" id="JBHSGS010000031">
    <property type="protein sequence ID" value="MFC4719169.1"/>
    <property type="molecule type" value="Genomic_DNA"/>
</dbReference>
<evidence type="ECO:0000313" key="2">
    <source>
        <dbReference type="EMBL" id="MFC4719169.1"/>
    </source>
</evidence>
<feature type="region of interest" description="Disordered" evidence="1">
    <location>
        <begin position="1"/>
        <end position="23"/>
    </location>
</feature>
<proteinExistence type="predicted"/>
<feature type="compositionally biased region" description="Polar residues" evidence="1">
    <location>
        <begin position="1"/>
        <end position="17"/>
    </location>
</feature>
<protein>
    <submittedName>
        <fullName evidence="2">YueI family protein</fullName>
    </submittedName>
</protein>
<dbReference type="Gene3D" id="3.30.1330.30">
    <property type="match status" value="1"/>
</dbReference>
<gene>
    <name evidence="2" type="ORF">ACFO5I_05450</name>
</gene>
<organism evidence="2 3">
    <name type="scientific">Enterococcus lemanii</name>
    <dbReference type="NCBI Taxonomy" id="1159752"/>
    <lineage>
        <taxon>Bacteria</taxon>
        <taxon>Bacillati</taxon>
        <taxon>Bacillota</taxon>
        <taxon>Bacilli</taxon>
        <taxon>Lactobacillales</taxon>
        <taxon>Enterococcaceae</taxon>
        <taxon>Enterococcus</taxon>
    </lineage>
</organism>
<dbReference type="Proteomes" id="UP001595969">
    <property type="component" value="Unassembled WGS sequence"/>
</dbReference>
<comment type="caution">
    <text evidence="2">The sequence shown here is derived from an EMBL/GenBank/DDBJ whole genome shotgun (WGS) entry which is preliminary data.</text>
</comment>
<name>A0ABV9MVU2_9ENTE</name>
<dbReference type="SUPFAM" id="SSF160515">
    <property type="entry name" value="YueI-like"/>
    <property type="match status" value="1"/>
</dbReference>
<dbReference type="InterPro" id="IPR012543">
    <property type="entry name" value="DUF1694"/>
</dbReference>